<reference evidence="1 2" key="1">
    <citation type="submission" date="2024-04" db="EMBL/GenBank/DDBJ databases">
        <title>Tritrichomonas musculus Genome.</title>
        <authorList>
            <person name="Alves-Ferreira E."/>
            <person name="Grigg M."/>
            <person name="Lorenzi H."/>
            <person name="Galac M."/>
        </authorList>
    </citation>
    <scope>NUCLEOTIDE SEQUENCE [LARGE SCALE GENOMIC DNA]</scope>
    <source>
        <strain evidence="1 2">EAF2021</strain>
    </source>
</reference>
<comment type="caution">
    <text evidence="1">The sequence shown here is derived from an EMBL/GenBank/DDBJ whole genome shotgun (WGS) entry which is preliminary data.</text>
</comment>
<accession>A0ABR2L7C3</accession>
<dbReference type="Proteomes" id="UP001470230">
    <property type="component" value="Unassembled WGS sequence"/>
</dbReference>
<keyword evidence="2" id="KW-1185">Reference proteome</keyword>
<feature type="non-terminal residue" evidence="1">
    <location>
        <position position="1"/>
    </location>
</feature>
<proteinExistence type="predicted"/>
<gene>
    <name evidence="1" type="ORF">M9Y10_001572</name>
</gene>
<evidence type="ECO:0000313" key="1">
    <source>
        <dbReference type="EMBL" id="KAK8899261.1"/>
    </source>
</evidence>
<dbReference type="EMBL" id="JAPFFF010000001">
    <property type="protein sequence ID" value="KAK8899261.1"/>
    <property type="molecule type" value="Genomic_DNA"/>
</dbReference>
<organism evidence="1 2">
    <name type="scientific">Tritrichomonas musculus</name>
    <dbReference type="NCBI Taxonomy" id="1915356"/>
    <lineage>
        <taxon>Eukaryota</taxon>
        <taxon>Metamonada</taxon>
        <taxon>Parabasalia</taxon>
        <taxon>Tritrichomonadida</taxon>
        <taxon>Tritrichomonadidae</taxon>
        <taxon>Tritrichomonas</taxon>
    </lineage>
</organism>
<evidence type="ECO:0000313" key="2">
    <source>
        <dbReference type="Proteomes" id="UP001470230"/>
    </source>
</evidence>
<protein>
    <submittedName>
        <fullName evidence="1">Uncharacterized protein</fullName>
    </submittedName>
</protein>
<sequence length="214" mass="25334">NFTTPFIMKSNKNQLIVLYIKDKKISSMESSQQTKKIRNDTNQRIRDLGNRYFDVKNLFDKMNLKRDDLFCFGKQLVNDYKQTKEGIRLQNTKKRMKDALICWFAEHFYEDIFMQNSVLLAQLSQLSKNPQKILLKSKSNPIKNKPPKTIEKAQKKKVIPNDDKIVDTNLDFHEAKTNQEIDNFELSNLIQKDNVIQDNISINDNFDFNKIFQF</sequence>
<name>A0ABR2L7C3_9EUKA</name>